<dbReference type="SUPFAM" id="SSF53098">
    <property type="entry name" value="Ribonuclease H-like"/>
    <property type="match status" value="1"/>
</dbReference>
<evidence type="ECO:0000313" key="4">
    <source>
        <dbReference type="EMBL" id="SMH70238.1"/>
    </source>
</evidence>
<dbReference type="PANTHER" id="PTHR33293">
    <property type="entry name" value="INSERTION ELEMENT IS1 1 PROTEIN INSB-RELATED"/>
    <property type="match status" value="1"/>
</dbReference>
<evidence type="ECO:0000313" key="5">
    <source>
        <dbReference type="Proteomes" id="UP000230607"/>
    </source>
</evidence>
<dbReference type="PROSITE" id="PS50966">
    <property type="entry name" value="ZF_SWIM"/>
    <property type="match status" value="1"/>
</dbReference>
<dbReference type="PROSITE" id="PS50994">
    <property type="entry name" value="INTEGRASE"/>
    <property type="match status" value="1"/>
</dbReference>
<dbReference type="InterPro" id="IPR036397">
    <property type="entry name" value="RNaseH_sf"/>
</dbReference>
<feature type="domain" description="Integrase catalytic" evidence="3">
    <location>
        <begin position="213"/>
        <end position="384"/>
    </location>
</feature>
<name>A0A2H1FBU9_9ARCH</name>
<dbReference type="Gene3D" id="3.30.420.10">
    <property type="entry name" value="Ribonuclease H-like superfamily/Ribonuclease H"/>
    <property type="match status" value="1"/>
</dbReference>
<keyword evidence="5" id="KW-1185">Reference proteome</keyword>
<gene>
    <name evidence="4" type="ORF">NCS_10045</name>
</gene>
<feature type="domain" description="SWIM-type" evidence="2">
    <location>
        <begin position="33"/>
        <end position="94"/>
    </location>
</feature>
<dbReference type="GO" id="GO:0015074">
    <property type="term" value="P:DNA integration"/>
    <property type="evidence" value="ECO:0007669"/>
    <property type="project" value="InterPro"/>
</dbReference>
<dbReference type="EMBL" id="LT841358">
    <property type="protein sequence ID" value="SMH70238.1"/>
    <property type="molecule type" value="Genomic_DNA"/>
</dbReference>
<keyword evidence="1" id="KW-0862">Zinc</keyword>
<keyword evidence="1" id="KW-0479">Metal-binding</keyword>
<dbReference type="AlphaFoldDB" id="A0A2H1FBU9"/>
<dbReference type="Proteomes" id="UP000230607">
    <property type="component" value="Chromosome 1"/>
</dbReference>
<dbReference type="InterPro" id="IPR012337">
    <property type="entry name" value="RNaseH-like_sf"/>
</dbReference>
<organism evidence="4 5">
    <name type="scientific">Candidatus Nitrosotalea okcheonensis</name>
    <dbReference type="NCBI Taxonomy" id="1903276"/>
    <lineage>
        <taxon>Archaea</taxon>
        <taxon>Nitrososphaerota</taxon>
        <taxon>Nitrososphaeria</taxon>
        <taxon>Nitrosotaleales</taxon>
        <taxon>Nitrosotaleaceae</taxon>
        <taxon>Nitrosotalea</taxon>
    </lineage>
</organism>
<evidence type="ECO:0000259" key="2">
    <source>
        <dbReference type="PROSITE" id="PS50966"/>
    </source>
</evidence>
<proteinExistence type="predicted"/>
<dbReference type="InterPro" id="IPR007527">
    <property type="entry name" value="Znf_SWIM"/>
</dbReference>
<sequence>MVINRKQGNMRQMKALTIVGHNDQIKRINAVTYKVKSQSSDNWYDTIHEYKQGWTCSCPDYVFRLSKYNKDQKYDDVEKRLQCKHIQAVLISKELRNKIVANTDVKQLEADSELICKCGSINVIKIGIRHNKSGDIQRFKCKECNRKWSDNLGFAYNKINSKIITVALDLYFKGISLRKVTEHIKLFHGIEVSHRSILNWVQKFGEVVSPFVDSLVPKEMSGVYHVDEMMVHVRKEHHEKGHYQWLWNMMDNTTRFWITSKVSQRREVADARAVFQDAKSKTPMPIAIVHDGNQSYNEAYWKEYYIMEGKRVKNIRSVSVRHNGLNQKVERLNGVFRDREVVMRGMDHKESAQKLIDAYRIHYNFIREHGSIGKTPAEQAGIKLDLGENKIENLIKLASKSHS</sequence>
<keyword evidence="1" id="KW-0863">Zinc-finger</keyword>
<dbReference type="RefSeq" id="WP_157926414.1">
    <property type="nucleotide sequence ID" value="NZ_LT841358.1"/>
</dbReference>
<dbReference type="InterPro" id="IPR032874">
    <property type="entry name" value="DDE_dom"/>
</dbReference>
<dbReference type="Pfam" id="PF13610">
    <property type="entry name" value="DDE_Tnp_IS240"/>
    <property type="match status" value="1"/>
</dbReference>
<dbReference type="GO" id="GO:0003676">
    <property type="term" value="F:nucleic acid binding"/>
    <property type="evidence" value="ECO:0007669"/>
    <property type="project" value="InterPro"/>
</dbReference>
<dbReference type="GO" id="GO:0008270">
    <property type="term" value="F:zinc ion binding"/>
    <property type="evidence" value="ECO:0007669"/>
    <property type="project" value="UniProtKB-KW"/>
</dbReference>
<evidence type="ECO:0000259" key="3">
    <source>
        <dbReference type="PROSITE" id="PS50994"/>
    </source>
</evidence>
<reference evidence="5" key="1">
    <citation type="submission" date="2017-03" db="EMBL/GenBank/DDBJ databases">
        <authorList>
            <person name="Herbold C."/>
        </authorList>
    </citation>
    <scope>NUCLEOTIDE SEQUENCE [LARGE SCALE GENOMIC DNA]</scope>
</reference>
<dbReference type="InterPro" id="IPR051354">
    <property type="entry name" value="Transposase_27_IS1"/>
</dbReference>
<protein>
    <submittedName>
        <fullName evidence="4">Transposase</fullName>
    </submittedName>
</protein>
<evidence type="ECO:0000256" key="1">
    <source>
        <dbReference type="PROSITE-ProRule" id="PRU00325"/>
    </source>
</evidence>
<dbReference type="InterPro" id="IPR001584">
    <property type="entry name" value="Integrase_cat-core"/>
</dbReference>
<accession>A0A2H1FBU9</accession>